<feature type="region of interest" description="Disordered" evidence="1">
    <location>
        <begin position="1"/>
        <end position="51"/>
    </location>
</feature>
<sequence length="108" mass="12448">MNITGTIGRPAPHGPEQSTHMNDHHRGGSRLVDAAEPRPAPNRTREMELLPEAMARSQLSERLREAESQRRAYHLALSARMERRSRRLHRRAERASRRARRALARALM</sequence>
<organism evidence="2 3">
    <name type="scientific">Streptomyces calidiresistens</name>
    <dbReference type="NCBI Taxonomy" id="1485586"/>
    <lineage>
        <taxon>Bacteria</taxon>
        <taxon>Bacillati</taxon>
        <taxon>Actinomycetota</taxon>
        <taxon>Actinomycetes</taxon>
        <taxon>Kitasatosporales</taxon>
        <taxon>Streptomycetaceae</taxon>
        <taxon>Streptomyces</taxon>
    </lineage>
</organism>
<evidence type="ECO:0000313" key="2">
    <source>
        <dbReference type="EMBL" id="MBB0231402.1"/>
    </source>
</evidence>
<proteinExistence type="predicted"/>
<dbReference type="Proteomes" id="UP000530234">
    <property type="component" value="Unassembled WGS sequence"/>
</dbReference>
<gene>
    <name evidence="2" type="ORF">FOE67_18290</name>
</gene>
<dbReference type="AlphaFoldDB" id="A0A7W3T5N4"/>
<dbReference type="EMBL" id="VKHS01000504">
    <property type="protein sequence ID" value="MBB0231402.1"/>
    <property type="molecule type" value="Genomic_DNA"/>
</dbReference>
<keyword evidence="3" id="KW-1185">Reference proteome</keyword>
<accession>A0A7W3T5N4</accession>
<reference evidence="3" key="1">
    <citation type="submission" date="2019-10" db="EMBL/GenBank/DDBJ databases">
        <title>Streptomyces sp. nov., a novel actinobacterium isolated from alkaline environment.</title>
        <authorList>
            <person name="Golinska P."/>
        </authorList>
    </citation>
    <scope>NUCLEOTIDE SEQUENCE [LARGE SCALE GENOMIC DNA]</scope>
    <source>
        <strain evidence="3">DSM 42108</strain>
    </source>
</reference>
<evidence type="ECO:0000313" key="3">
    <source>
        <dbReference type="Proteomes" id="UP000530234"/>
    </source>
</evidence>
<name>A0A7W3T5N4_9ACTN</name>
<protein>
    <submittedName>
        <fullName evidence="2">Uncharacterized protein</fullName>
    </submittedName>
</protein>
<dbReference type="RefSeq" id="WP_182665736.1">
    <property type="nucleotide sequence ID" value="NZ_VKHS01000504.1"/>
</dbReference>
<comment type="caution">
    <text evidence="2">The sequence shown here is derived from an EMBL/GenBank/DDBJ whole genome shotgun (WGS) entry which is preliminary data.</text>
</comment>
<evidence type="ECO:0000256" key="1">
    <source>
        <dbReference type="SAM" id="MobiDB-lite"/>
    </source>
</evidence>
<feature type="region of interest" description="Disordered" evidence="1">
    <location>
        <begin position="83"/>
        <end position="108"/>
    </location>
</feature>